<keyword evidence="3 4" id="KW-0408">Iron</keyword>
<dbReference type="EMBL" id="JAGQHS010000134">
    <property type="protein sequence ID" value="MCA9757980.1"/>
    <property type="molecule type" value="Genomic_DNA"/>
</dbReference>
<keyword evidence="1 4" id="KW-0349">Heme</keyword>
<reference evidence="7" key="2">
    <citation type="journal article" date="2021" name="Microbiome">
        <title>Successional dynamics and alternative stable states in a saline activated sludge microbial community over 9 years.</title>
        <authorList>
            <person name="Wang Y."/>
            <person name="Ye J."/>
            <person name="Ju F."/>
            <person name="Liu L."/>
            <person name="Boyd J.A."/>
            <person name="Deng Y."/>
            <person name="Parks D.H."/>
            <person name="Jiang X."/>
            <person name="Yin X."/>
            <person name="Woodcroft B.J."/>
            <person name="Tyson G.W."/>
            <person name="Hugenholtz P."/>
            <person name="Polz M.F."/>
            <person name="Zhang T."/>
        </authorList>
    </citation>
    <scope>NUCLEOTIDE SEQUENCE</scope>
    <source>
        <strain evidence="7">HKST-UBA02</strain>
    </source>
</reference>
<dbReference type="Pfam" id="PF13442">
    <property type="entry name" value="Cytochrome_CBB3"/>
    <property type="match status" value="1"/>
</dbReference>
<gene>
    <name evidence="7" type="ORF">KDA27_19465</name>
</gene>
<dbReference type="InterPro" id="IPR051459">
    <property type="entry name" value="Cytochrome_c-type_DH"/>
</dbReference>
<dbReference type="InterPro" id="IPR009056">
    <property type="entry name" value="Cyt_c-like_dom"/>
</dbReference>
<evidence type="ECO:0000256" key="5">
    <source>
        <dbReference type="SAM" id="Phobius"/>
    </source>
</evidence>
<sequence>MSAARNVGIGVVGLLFLVGVLLAGVFFLSNGKLTKTYPASAVDLSVRTDSASVARGKYLVNAVVACRDCHGEDLGGTYFMDAGPMGKIAAPNLTTGRGGVSGTYSGRDWDLAIRHGIEPGGRGLLFMPSEAYTHLADEEVEDIVAYLGSLPPVDREFDSPKLGPVTRMLLATGQPIQSAAHIDHDQARPKRAPQGASAERGAHLVEVSGCRACHGADLSGGKVPGADPSWPPAANLTPDPAALGRYNETSFEHVLRTGEKLDGSKIDPTTMPWQAYAQMAPEETRAIWTYLQTVPAVPTK</sequence>
<dbReference type="Gene3D" id="1.10.760.10">
    <property type="entry name" value="Cytochrome c-like domain"/>
    <property type="match status" value="2"/>
</dbReference>
<feature type="domain" description="Cytochrome c" evidence="6">
    <location>
        <begin position="51"/>
        <end position="151"/>
    </location>
</feature>
<dbReference type="PROSITE" id="PS51007">
    <property type="entry name" value="CYTC"/>
    <property type="match status" value="2"/>
</dbReference>
<evidence type="ECO:0000256" key="3">
    <source>
        <dbReference type="ARBA" id="ARBA00023004"/>
    </source>
</evidence>
<dbReference type="SUPFAM" id="SSF46626">
    <property type="entry name" value="Cytochrome c"/>
    <property type="match status" value="2"/>
</dbReference>
<evidence type="ECO:0000313" key="8">
    <source>
        <dbReference type="Proteomes" id="UP000739538"/>
    </source>
</evidence>
<dbReference type="InterPro" id="IPR036909">
    <property type="entry name" value="Cyt_c-like_dom_sf"/>
</dbReference>
<protein>
    <submittedName>
        <fullName evidence="7">C-type cytochrome</fullName>
    </submittedName>
</protein>
<keyword evidence="5" id="KW-0812">Transmembrane</keyword>
<accession>A0A956NIX4</accession>
<name>A0A956NIX4_UNCEI</name>
<dbReference type="Proteomes" id="UP000739538">
    <property type="component" value="Unassembled WGS sequence"/>
</dbReference>
<proteinExistence type="predicted"/>
<keyword evidence="5" id="KW-1133">Transmembrane helix</keyword>
<dbReference type="PANTHER" id="PTHR35008:SF4">
    <property type="entry name" value="BLL4482 PROTEIN"/>
    <property type="match status" value="1"/>
</dbReference>
<dbReference type="GO" id="GO:0046872">
    <property type="term" value="F:metal ion binding"/>
    <property type="evidence" value="ECO:0007669"/>
    <property type="project" value="UniProtKB-KW"/>
</dbReference>
<evidence type="ECO:0000256" key="2">
    <source>
        <dbReference type="ARBA" id="ARBA00022723"/>
    </source>
</evidence>
<evidence type="ECO:0000259" key="6">
    <source>
        <dbReference type="PROSITE" id="PS51007"/>
    </source>
</evidence>
<evidence type="ECO:0000313" key="7">
    <source>
        <dbReference type="EMBL" id="MCA9757980.1"/>
    </source>
</evidence>
<dbReference type="Pfam" id="PF00034">
    <property type="entry name" value="Cytochrom_C"/>
    <property type="match status" value="1"/>
</dbReference>
<dbReference type="PANTHER" id="PTHR35008">
    <property type="entry name" value="BLL4482 PROTEIN-RELATED"/>
    <property type="match status" value="1"/>
</dbReference>
<evidence type="ECO:0000256" key="4">
    <source>
        <dbReference type="PROSITE-ProRule" id="PRU00433"/>
    </source>
</evidence>
<reference evidence="7" key="1">
    <citation type="submission" date="2020-04" db="EMBL/GenBank/DDBJ databases">
        <authorList>
            <person name="Zhang T."/>
        </authorList>
    </citation>
    <scope>NUCLEOTIDE SEQUENCE</scope>
    <source>
        <strain evidence="7">HKST-UBA02</strain>
    </source>
</reference>
<dbReference type="GO" id="GO:0009055">
    <property type="term" value="F:electron transfer activity"/>
    <property type="evidence" value="ECO:0007669"/>
    <property type="project" value="InterPro"/>
</dbReference>
<organism evidence="7 8">
    <name type="scientific">Eiseniibacteriota bacterium</name>
    <dbReference type="NCBI Taxonomy" id="2212470"/>
    <lineage>
        <taxon>Bacteria</taxon>
        <taxon>Candidatus Eiseniibacteriota</taxon>
    </lineage>
</organism>
<dbReference type="AlphaFoldDB" id="A0A956NIX4"/>
<feature type="domain" description="Cytochrome c" evidence="6">
    <location>
        <begin position="196"/>
        <end position="295"/>
    </location>
</feature>
<dbReference type="GO" id="GO:0020037">
    <property type="term" value="F:heme binding"/>
    <property type="evidence" value="ECO:0007669"/>
    <property type="project" value="InterPro"/>
</dbReference>
<keyword evidence="2 4" id="KW-0479">Metal-binding</keyword>
<evidence type="ECO:0000256" key="1">
    <source>
        <dbReference type="ARBA" id="ARBA00022617"/>
    </source>
</evidence>
<feature type="transmembrane region" description="Helical" evidence="5">
    <location>
        <begin position="7"/>
        <end position="28"/>
    </location>
</feature>
<comment type="caution">
    <text evidence="7">The sequence shown here is derived from an EMBL/GenBank/DDBJ whole genome shotgun (WGS) entry which is preliminary data.</text>
</comment>
<keyword evidence="5" id="KW-0472">Membrane</keyword>